<name>A0ACC4E5M4_PURLI</name>
<sequence>MPPAELVPHAVLTLEDSYMVGGMFMDAPRILDSIRKLSWIVTHPTVTNEPVPLQLLSGWSCGNNSAVNAKDHAGRGAPAVDAHTHQRKVKDAPAGATQIWSICHAPILDLELICGHQMGDKRYQPPCAIPWLTPRTLVAAIGRPLRGAPDVISPIATTKLSPDEGQQILVNRRLRHPISPTWASHSSGIVTEQIEMKDAERCRKWSWVKKRP</sequence>
<keyword evidence="2" id="KW-1185">Reference proteome</keyword>
<evidence type="ECO:0000313" key="1">
    <source>
        <dbReference type="EMBL" id="KAL3962975.1"/>
    </source>
</evidence>
<proteinExistence type="predicted"/>
<reference evidence="1" key="1">
    <citation type="submission" date="2024-12" db="EMBL/GenBank/DDBJ databases">
        <title>Comparative genomics and development of molecular markers within Purpureocillium lilacinum and among Purpureocillium species.</title>
        <authorList>
            <person name="Yeh Z.-Y."/>
            <person name="Ni N.-T."/>
            <person name="Lo P.-H."/>
            <person name="Mushyakhwo K."/>
            <person name="Lin C.-F."/>
            <person name="Nai Y.-S."/>
        </authorList>
    </citation>
    <scope>NUCLEOTIDE SEQUENCE</scope>
    <source>
        <strain evidence="1">NCHU-NPUST-175</strain>
    </source>
</reference>
<dbReference type="EMBL" id="JBGNUJ010000003">
    <property type="protein sequence ID" value="KAL3962975.1"/>
    <property type="molecule type" value="Genomic_DNA"/>
</dbReference>
<organism evidence="1 2">
    <name type="scientific">Purpureocillium lilacinum</name>
    <name type="common">Paecilomyces lilacinus</name>
    <dbReference type="NCBI Taxonomy" id="33203"/>
    <lineage>
        <taxon>Eukaryota</taxon>
        <taxon>Fungi</taxon>
        <taxon>Dikarya</taxon>
        <taxon>Ascomycota</taxon>
        <taxon>Pezizomycotina</taxon>
        <taxon>Sordariomycetes</taxon>
        <taxon>Hypocreomycetidae</taxon>
        <taxon>Hypocreales</taxon>
        <taxon>Ophiocordycipitaceae</taxon>
        <taxon>Purpureocillium</taxon>
    </lineage>
</organism>
<evidence type="ECO:0000313" key="2">
    <source>
        <dbReference type="Proteomes" id="UP001638806"/>
    </source>
</evidence>
<dbReference type="Proteomes" id="UP001638806">
    <property type="component" value="Unassembled WGS sequence"/>
</dbReference>
<accession>A0ACC4E5M4</accession>
<gene>
    <name evidence="1" type="ORF">ACCO45_004498</name>
</gene>
<comment type="caution">
    <text evidence="1">The sequence shown here is derived from an EMBL/GenBank/DDBJ whole genome shotgun (WGS) entry which is preliminary data.</text>
</comment>
<protein>
    <submittedName>
        <fullName evidence="1">Uncharacterized protein</fullName>
    </submittedName>
</protein>